<organism evidence="2 3">
    <name type="scientific">Calycomorphotria hydatis</name>
    <dbReference type="NCBI Taxonomy" id="2528027"/>
    <lineage>
        <taxon>Bacteria</taxon>
        <taxon>Pseudomonadati</taxon>
        <taxon>Planctomycetota</taxon>
        <taxon>Planctomycetia</taxon>
        <taxon>Planctomycetales</taxon>
        <taxon>Planctomycetaceae</taxon>
        <taxon>Calycomorphotria</taxon>
    </lineage>
</organism>
<keyword evidence="1" id="KW-0472">Membrane</keyword>
<keyword evidence="1" id="KW-0812">Transmembrane</keyword>
<feature type="transmembrane region" description="Helical" evidence="1">
    <location>
        <begin position="108"/>
        <end position="135"/>
    </location>
</feature>
<keyword evidence="3" id="KW-1185">Reference proteome</keyword>
<feature type="transmembrane region" description="Helical" evidence="1">
    <location>
        <begin position="78"/>
        <end position="96"/>
    </location>
</feature>
<evidence type="ECO:0000313" key="2">
    <source>
        <dbReference type="EMBL" id="QDT63067.1"/>
    </source>
</evidence>
<dbReference type="Proteomes" id="UP000319976">
    <property type="component" value="Chromosome"/>
</dbReference>
<protein>
    <submittedName>
        <fullName evidence="2">Uncharacterized protein</fullName>
    </submittedName>
</protein>
<feature type="transmembrane region" description="Helical" evidence="1">
    <location>
        <begin position="7"/>
        <end position="29"/>
    </location>
</feature>
<keyword evidence="1" id="KW-1133">Transmembrane helix</keyword>
<proteinExistence type="predicted"/>
<dbReference type="AlphaFoldDB" id="A0A517T3W6"/>
<evidence type="ECO:0000313" key="3">
    <source>
        <dbReference type="Proteomes" id="UP000319976"/>
    </source>
</evidence>
<dbReference type="RefSeq" id="WP_145259093.1">
    <property type="nucleotide sequence ID" value="NZ_CP036316.1"/>
</dbReference>
<dbReference type="KEGG" id="chya:V22_02670"/>
<gene>
    <name evidence="2" type="ORF">V22_02670</name>
</gene>
<evidence type="ECO:0000256" key="1">
    <source>
        <dbReference type="SAM" id="Phobius"/>
    </source>
</evidence>
<feature type="transmembrane region" description="Helical" evidence="1">
    <location>
        <begin position="35"/>
        <end position="57"/>
    </location>
</feature>
<name>A0A517T3W6_9PLAN</name>
<dbReference type="EMBL" id="CP036316">
    <property type="protein sequence ID" value="QDT63067.1"/>
    <property type="molecule type" value="Genomic_DNA"/>
</dbReference>
<accession>A0A517T3W6</accession>
<sequence>MGITDYLAWFVFAVYALAFSLGAVVWSVFYVHWMFAIFVSILALFYWGNQLICVFSSTSPSGTHEHEPHLSTGQIDHPGGGIGVMIGVGLALHIVINWEHTSTNLNLAFAVLIFSIPLLGIPFSLLSEFIGNWTVRSLYRYRK</sequence>
<reference evidence="2 3" key="1">
    <citation type="submission" date="2019-02" db="EMBL/GenBank/DDBJ databases">
        <title>Deep-cultivation of Planctomycetes and their phenomic and genomic characterization uncovers novel biology.</title>
        <authorList>
            <person name="Wiegand S."/>
            <person name="Jogler M."/>
            <person name="Boedeker C."/>
            <person name="Pinto D."/>
            <person name="Vollmers J."/>
            <person name="Rivas-Marin E."/>
            <person name="Kohn T."/>
            <person name="Peeters S.H."/>
            <person name="Heuer A."/>
            <person name="Rast P."/>
            <person name="Oberbeckmann S."/>
            <person name="Bunk B."/>
            <person name="Jeske O."/>
            <person name="Meyerdierks A."/>
            <person name="Storesund J.E."/>
            <person name="Kallscheuer N."/>
            <person name="Luecker S."/>
            <person name="Lage O.M."/>
            <person name="Pohl T."/>
            <person name="Merkel B.J."/>
            <person name="Hornburger P."/>
            <person name="Mueller R.-W."/>
            <person name="Bruemmer F."/>
            <person name="Labrenz M."/>
            <person name="Spormann A.M."/>
            <person name="Op den Camp H."/>
            <person name="Overmann J."/>
            <person name="Amann R."/>
            <person name="Jetten M.S.M."/>
            <person name="Mascher T."/>
            <person name="Medema M.H."/>
            <person name="Devos D.P."/>
            <person name="Kaster A.-K."/>
            <person name="Ovreas L."/>
            <person name="Rohde M."/>
            <person name="Galperin M.Y."/>
            <person name="Jogler C."/>
        </authorList>
    </citation>
    <scope>NUCLEOTIDE SEQUENCE [LARGE SCALE GENOMIC DNA]</scope>
    <source>
        <strain evidence="2 3">V22</strain>
    </source>
</reference>